<evidence type="ECO:0008006" key="4">
    <source>
        <dbReference type="Google" id="ProtNLM"/>
    </source>
</evidence>
<proteinExistence type="predicted"/>
<name>A0A9D3X618_9SAUR</name>
<dbReference type="PANTHER" id="PTHR38001:SF1">
    <property type="entry name" value="PROTEIN CEBPZOS"/>
    <property type="match status" value="1"/>
</dbReference>
<dbReference type="EMBL" id="JAHDVG010000482">
    <property type="protein sequence ID" value="KAH1173365.1"/>
    <property type="molecule type" value="Genomic_DNA"/>
</dbReference>
<dbReference type="AlphaFoldDB" id="A0A9D3X618"/>
<comment type="caution">
    <text evidence="2">The sequence shown here is derived from an EMBL/GenBank/DDBJ whole genome shotgun (WGS) entry which is preliminary data.</text>
</comment>
<dbReference type="PANTHER" id="PTHR38001">
    <property type="entry name" value="PROTEIN CEBPZOS"/>
    <property type="match status" value="1"/>
</dbReference>
<dbReference type="InterPro" id="IPR037764">
    <property type="entry name" value="CEBPZOS"/>
</dbReference>
<evidence type="ECO:0000313" key="3">
    <source>
        <dbReference type="Proteomes" id="UP000827986"/>
    </source>
</evidence>
<evidence type="ECO:0000313" key="2">
    <source>
        <dbReference type="EMBL" id="KAH1173365.1"/>
    </source>
</evidence>
<accession>A0A9D3X618</accession>
<reference evidence="2" key="1">
    <citation type="submission" date="2021-09" db="EMBL/GenBank/DDBJ databases">
        <title>The genome of Mauremys mutica provides insights into the evolution of semi-aquatic lifestyle.</title>
        <authorList>
            <person name="Gong S."/>
            <person name="Gao Y."/>
        </authorList>
    </citation>
    <scope>NUCLEOTIDE SEQUENCE</scope>
    <source>
        <strain evidence="2">MM-2020</strain>
        <tissue evidence="2">Muscle</tissue>
    </source>
</reference>
<dbReference type="Proteomes" id="UP000827986">
    <property type="component" value="Unassembled WGS sequence"/>
</dbReference>
<keyword evidence="3" id="KW-1185">Reference proteome</keyword>
<gene>
    <name evidence="2" type="ORF">KIL84_017204</name>
</gene>
<sequence length="156" mass="17992">MKRSLDSNGPCEPYSQRREARKVRWVSQMAGSVEMQPSPPENNTQWQLSPSSSDGRRDHGYCLVPCWQTGSNEGTLTKLDMEPVARKIFKGVLLLEVAGIAGAYFLFHRMDTNQDFRHTMNRRFPSILEVYYKSNEWAGVYGIKEKDQLKWQSSKN</sequence>
<organism evidence="2 3">
    <name type="scientific">Mauremys mutica</name>
    <name type="common">yellowpond turtle</name>
    <dbReference type="NCBI Taxonomy" id="74926"/>
    <lineage>
        <taxon>Eukaryota</taxon>
        <taxon>Metazoa</taxon>
        <taxon>Chordata</taxon>
        <taxon>Craniata</taxon>
        <taxon>Vertebrata</taxon>
        <taxon>Euteleostomi</taxon>
        <taxon>Archelosauria</taxon>
        <taxon>Testudinata</taxon>
        <taxon>Testudines</taxon>
        <taxon>Cryptodira</taxon>
        <taxon>Durocryptodira</taxon>
        <taxon>Testudinoidea</taxon>
        <taxon>Geoemydidae</taxon>
        <taxon>Geoemydinae</taxon>
        <taxon>Mauremys</taxon>
    </lineage>
</organism>
<evidence type="ECO:0000256" key="1">
    <source>
        <dbReference type="SAM" id="MobiDB-lite"/>
    </source>
</evidence>
<feature type="region of interest" description="Disordered" evidence="1">
    <location>
        <begin position="1"/>
        <end position="56"/>
    </location>
</feature>
<protein>
    <recommendedName>
        <fullName evidence="4">Protein CEBPZOS</fullName>
    </recommendedName>
</protein>
<feature type="compositionally biased region" description="Polar residues" evidence="1">
    <location>
        <begin position="41"/>
        <end position="53"/>
    </location>
</feature>